<dbReference type="PANTHER" id="PTHR45084:SF1">
    <property type="entry name" value="ERAD-ASSOCIATED E3 UBIQUITIN-PROTEIN LIGASE COMPONENT HRD3A-RELATED"/>
    <property type="match status" value="1"/>
</dbReference>
<dbReference type="InterPro" id="IPR044623">
    <property type="entry name" value="HRD3"/>
</dbReference>
<organism evidence="1 2">
    <name type="scientific">Gossypium lobatum</name>
    <dbReference type="NCBI Taxonomy" id="34289"/>
    <lineage>
        <taxon>Eukaryota</taxon>
        <taxon>Viridiplantae</taxon>
        <taxon>Streptophyta</taxon>
        <taxon>Embryophyta</taxon>
        <taxon>Tracheophyta</taxon>
        <taxon>Spermatophyta</taxon>
        <taxon>Magnoliopsida</taxon>
        <taxon>eudicotyledons</taxon>
        <taxon>Gunneridae</taxon>
        <taxon>Pentapetalae</taxon>
        <taxon>rosids</taxon>
        <taxon>malvids</taxon>
        <taxon>Malvales</taxon>
        <taxon>Malvaceae</taxon>
        <taxon>Malvoideae</taxon>
        <taxon>Gossypium</taxon>
    </lineage>
</organism>
<reference evidence="1 2" key="1">
    <citation type="journal article" date="2019" name="Genome Biol. Evol.">
        <title>Insights into the evolution of the New World diploid cottons (Gossypium, subgenus Houzingenia) based on genome sequencing.</title>
        <authorList>
            <person name="Grover C.E."/>
            <person name="Arick M.A. 2nd"/>
            <person name="Thrash A."/>
            <person name="Conover J.L."/>
            <person name="Sanders W.S."/>
            <person name="Peterson D.G."/>
            <person name="Frelichowski J.E."/>
            <person name="Scheffler J.A."/>
            <person name="Scheffler B.E."/>
            <person name="Wendel J.F."/>
        </authorList>
    </citation>
    <scope>NUCLEOTIDE SEQUENCE [LARGE SCALE GENOMIC DNA]</scope>
    <source>
        <strain evidence="1">157</strain>
        <tissue evidence="1">Leaf</tissue>
    </source>
</reference>
<comment type="caution">
    <text evidence="1">The sequence shown here is derived from an EMBL/GenBank/DDBJ whole genome shotgun (WGS) entry which is preliminary data.</text>
</comment>
<gene>
    <name evidence="1" type="ORF">Golob_016261</name>
</gene>
<keyword evidence="2" id="KW-1185">Reference proteome</keyword>
<evidence type="ECO:0000313" key="2">
    <source>
        <dbReference type="Proteomes" id="UP000593572"/>
    </source>
</evidence>
<accession>A0A7J8M3P6</accession>
<evidence type="ECO:0000313" key="1">
    <source>
        <dbReference type="EMBL" id="MBA0559294.1"/>
    </source>
</evidence>
<dbReference type="GO" id="GO:0036503">
    <property type="term" value="P:ERAD pathway"/>
    <property type="evidence" value="ECO:0007669"/>
    <property type="project" value="InterPro"/>
</dbReference>
<dbReference type="Proteomes" id="UP000593572">
    <property type="component" value="Unassembled WGS sequence"/>
</dbReference>
<dbReference type="EMBL" id="JABEZX010000007">
    <property type="protein sequence ID" value="MBA0559294.1"/>
    <property type="molecule type" value="Genomic_DNA"/>
</dbReference>
<sequence>MYRFSITCCPHPVLCSGYTNATTSPHSIDHMDFLTVKLELNQTSSDPVKATWQCVDIDNENLVSLVLDSLLENVDIIDSLPEVYPRVEEWVENVIMEEGNATILTLFVCLLTVLYLRERQRRHAIAAAGAHEPNEHVVPAAR</sequence>
<proteinExistence type="predicted"/>
<name>A0A7J8M3P6_9ROSI</name>
<dbReference type="PANTHER" id="PTHR45084">
    <property type="entry name" value="ERAD-ASSOCIATED E3 UBIQUITIN-PROTEIN LIGASE COMPONENT HRD3A-RELATED"/>
    <property type="match status" value="1"/>
</dbReference>
<protein>
    <submittedName>
        <fullName evidence="1">Uncharacterized protein</fullName>
    </submittedName>
</protein>
<dbReference type="AlphaFoldDB" id="A0A7J8M3P6"/>